<dbReference type="EMBL" id="CP110418">
    <property type="protein sequence ID" value="UZG50468.1"/>
    <property type="molecule type" value="Genomic_DNA"/>
</dbReference>
<keyword evidence="2" id="KW-0812">Transmembrane</keyword>
<dbReference type="Pfam" id="PF05656">
    <property type="entry name" value="DUF805"/>
    <property type="match status" value="1"/>
</dbReference>
<dbReference type="InterPro" id="IPR008523">
    <property type="entry name" value="DUF805"/>
</dbReference>
<sequence>MDLLYVVLRTLLICAIGLLIAFQGRRMGLSIFNLTGRFNRLQFIICFIALMILFHIVHYIDDLFLDFVVSLPAYWFTRVIIWILLAALFPLSCILFGRRIHDIGFNAWAGILWSVIMIFINTYSAVSPFNYLLELFIWLIGFLFWVLPGQPEPNQYGNPPFMPLNRPTYESMQQPKTETEREIRKTVRKRRKKR</sequence>
<dbReference type="AlphaFoldDB" id="A0AA46X569"/>
<feature type="transmembrane region" description="Helical" evidence="2">
    <location>
        <begin position="43"/>
        <end position="60"/>
    </location>
</feature>
<dbReference type="RefSeq" id="WP_265137644.1">
    <property type="nucleotide sequence ID" value="NZ_CP110418.1"/>
</dbReference>
<evidence type="ECO:0000313" key="3">
    <source>
        <dbReference type="EMBL" id="UZG50468.1"/>
    </source>
</evidence>
<evidence type="ECO:0000256" key="1">
    <source>
        <dbReference type="SAM" id="MobiDB-lite"/>
    </source>
</evidence>
<evidence type="ECO:0000256" key="2">
    <source>
        <dbReference type="SAM" id="Phobius"/>
    </source>
</evidence>
<feature type="transmembrane region" description="Helical" evidence="2">
    <location>
        <begin position="103"/>
        <end position="123"/>
    </location>
</feature>
<proteinExistence type="predicted"/>
<feature type="region of interest" description="Disordered" evidence="1">
    <location>
        <begin position="163"/>
        <end position="194"/>
    </location>
</feature>
<keyword evidence="2" id="KW-0472">Membrane</keyword>
<dbReference type="GO" id="GO:0016020">
    <property type="term" value="C:membrane"/>
    <property type="evidence" value="ECO:0007669"/>
    <property type="project" value="InterPro"/>
</dbReference>
<dbReference type="KEGG" id="vrg:OKW85_07085"/>
<name>A0AA46X569_9FIRM</name>
<keyword evidence="2" id="KW-1133">Transmembrane helix</keyword>
<feature type="transmembrane region" description="Helical" evidence="2">
    <location>
        <begin position="72"/>
        <end position="96"/>
    </location>
</feature>
<evidence type="ECO:0000313" key="4">
    <source>
        <dbReference type="Proteomes" id="UP001164244"/>
    </source>
</evidence>
<accession>A0AA46X569</accession>
<organism evidence="3 4">
    <name type="scientific">Veillonella rogosae</name>
    <dbReference type="NCBI Taxonomy" id="423477"/>
    <lineage>
        <taxon>Bacteria</taxon>
        <taxon>Bacillati</taxon>
        <taxon>Bacillota</taxon>
        <taxon>Negativicutes</taxon>
        <taxon>Veillonellales</taxon>
        <taxon>Veillonellaceae</taxon>
        <taxon>Veillonella</taxon>
    </lineage>
</organism>
<reference evidence="3" key="1">
    <citation type="submission" date="2022-11" db="EMBL/GenBank/DDBJ databases">
        <title>Complete genome sequence of Veillonella rogosae KCOM 3468 isolated from human Subgingival dental plaque of Chronic peridontitis Lesion.</title>
        <authorList>
            <person name="Park S.-N."/>
            <person name="Lim Y.K."/>
            <person name="Kook J.-K."/>
        </authorList>
    </citation>
    <scope>NUCLEOTIDE SEQUENCE</scope>
    <source>
        <strain evidence="3">KCOM 3468</strain>
    </source>
</reference>
<feature type="transmembrane region" description="Helical" evidence="2">
    <location>
        <begin position="6"/>
        <end position="22"/>
    </location>
</feature>
<dbReference type="Proteomes" id="UP001164244">
    <property type="component" value="Chromosome"/>
</dbReference>
<feature type="transmembrane region" description="Helical" evidence="2">
    <location>
        <begin position="129"/>
        <end position="147"/>
    </location>
</feature>
<protein>
    <submittedName>
        <fullName evidence="3">DUF805 domain-containing protein</fullName>
    </submittedName>
</protein>
<gene>
    <name evidence="3" type="ORF">OKW85_07085</name>
</gene>